<sequence>MPMDGFFPDNEADNLLVSNRLELTSSAGSDYRVTYSAALRSIGEHLHYIYLRSNIMCIVCKKGKKSEVNQNMM</sequence>
<evidence type="ECO:0000313" key="2">
    <source>
        <dbReference type="Proteomes" id="UP000276133"/>
    </source>
</evidence>
<proteinExistence type="predicted"/>
<keyword evidence="2" id="KW-1185">Reference proteome</keyword>
<dbReference type="EMBL" id="REGN01011455">
    <property type="protein sequence ID" value="RMZ97366.1"/>
    <property type="molecule type" value="Genomic_DNA"/>
</dbReference>
<name>A0A3M7PE09_BRAPC</name>
<accession>A0A3M7PE09</accession>
<gene>
    <name evidence="1" type="ORF">BpHYR1_023374</name>
</gene>
<reference evidence="1 2" key="1">
    <citation type="journal article" date="2018" name="Sci. Rep.">
        <title>Genomic signatures of local adaptation to the degree of environmental predictability in rotifers.</title>
        <authorList>
            <person name="Franch-Gras L."/>
            <person name="Hahn C."/>
            <person name="Garcia-Roger E.M."/>
            <person name="Carmona M.J."/>
            <person name="Serra M."/>
            <person name="Gomez A."/>
        </authorList>
    </citation>
    <scope>NUCLEOTIDE SEQUENCE [LARGE SCALE GENOMIC DNA]</scope>
    <source>
        <strain evidence="1">HYR1</strain>
    </source>
</reference>
<organism evidence="1 2">
    <name type="scientific">Brachionus plicatilis</name>
    <name type="common">Marine rotifer</name>
    <name type="synonym">Brachionus muelleri</name>
    <dbReference type="NCBI Taxonomy" id="10195"/>
    <lineage>
        <taxon>Eukaryota</taxon>
        <taxon>Metazoa</taxon>
        <taxon>Spiralia</taxon>
        <taxon>Gnathifera</taxon>
        <taxon>Rotifera</taxon>
        <taxon>Eurotatoria</taxon>
        <taxon>Monogononta</taxon>
        <taxon>Pseudotrocha</taxon>
        <taxon>Ploima</taxon>
        <taxon>Brachionidae</taxon>
        <taxon>Brachionus</taxon>
    </lineage>
</organism>
<evidence type="ECO:0000313" key="1">
    <source>
        <dbReference type="EMBL" id="RMZ97366.1"/>
    </source>
</evidence>
<protein>
    <submittedName>
        <fullName evidence="1">Uncharacterized protein</fullName>
    </submittedName>
</protein>
<dbReference type="AlphaFoldDB" id="A0A3M7PE09"/>
<comment type="caution">
    <text evidence="1">The sequence shown here is derived from an EMBL/GenBank/DDBJ whole genome shotgun (WGS) entry which is preliminary data.</text>
</comment>
<dbReference type="Proteomes" id="UP000276133">
    <property type="component" value="Unassembled WGS sequence"/>
</dbReference>